<proteinExistence type="predicted"/>
<reference evidence="3" key="1">
    <citation type="journal article" date="2015" name="MBio">
        <title>Genome-Resolved Metagenomic Analysis Reveals Roles for Candidate Phyla and Other Microbial Community Members in Biogeochemical Transformations in Oil Reservoirs.</title>
        <authorList>
            <person name="Hu P."/>
            <person name="Tom L."/>
            <person name="Singh A."/>
            <person name="Thomas B.C."/>
            <person name="Baker B.J."/>
            <person name="Piceno Y.M."/>
            <person name="Andersen G.L."/>
            <person name="Banfield J.F."/>
        </authorList>
    </citation>
    <scope>NUCLEOTIDE SEQUENCE [LARGE SCALE GENOMIC DNA]</scope>
</reference>
<organism evidence="2 3">
    <name type="scientific">Proteiniphilum acetatigenes</name>
    <dbReference type="NCBI Taxonomy" id="294710"/>
    <lineage>
        <taxon>Bacteria</taxon>
        <taxon>Pseudomonadati</taxon>
        <taxon>Bacteroidota</taxon>
        <taxon>Bacteroidia</taxon>
        <taxon>Bacteroidales</taxon>
        <taxon>Dysgonomonadaceae</taxon>
        <taxon>Proteiniphilum</taxon>
    </lineage>
</organism>
<keyword evidence="1" id="KW-0812">Transmembrane</keyword>
<keyword evidence="1" id="KW-1133">Transmembrane helix</keyword>
<feature type="transmembrane region" description="Helical" evidence="1">
    <location>
        <begin position="7"/>
        <end position="30"/>
    </location>
</feature>
<comment type="caution">
    <text evidence="2">The sequence shown here is derived from an EMBL/GenBank/DDBJ whole genome shotgun (WGS) entry which is preliminary data.</text>
</comment>
<evidence type="ECO:0000313" key="2">
    <source>
        <dbReference type="EMBL" id="KUK77431.1"/>
    </source>
</evidence>
<dbReference type="Proteomes" id="UP000053860">
    <property type="component" value="Unassembled WGS sequence"/>
</dbReference>
<evidence type="ECO:0000313" key="3">
    <source>
        <dbReference type="Proteomes" id="UP000053860"/>
    </source>
</evidence>
<protein>
    <submittedName>
        <fullName evidence="2">Uncharacterized protein</fullName>
    </submittedName>
</protein>
<keyword evidence="1" id="KW-0472">Membrane</keyword>
<sequence length="172" mass="20290">MRFTVRLFCYWVSIFLVFFVAVSAVLFFLWGLRVEVWQAALVFFIVGMIPPGIITLYFSRRLDYMESNNLNPPSFKGQKKAVFHFKGRTKCPFDEVLQRVDRQWIISFSDRKNQILKFRTDARMTSWGLGGYLKMEDDDAVTVIVYPIRPNSKREKLFVNQTLRLMHSILNS</sequence>
<dbReference type="EMBL" id="LGGN01000134">
    <property type="protein sequence ID" value="KUK77431.1"/>
    <property type="molecule type" value="Genomic_DNA"/>
</dbReference>
<name>A0A101HIF9_9BACT</name>
<dbReference type="AlphaFoldDB" id="A0A101HIF9"/>
<gene>
    <name evidence="2" type="ORF">XD92_0804</name>
</gene>
<feature type="transmembrane region" description="Helical" evidence="1">
    <location>
        <begin position="36"/>
        <end position="58"/>
    </location>
</feature>
<evidence type="ECO:0000256" key="1">
    <source>
        <dbReference type="SAM" id="Phobius"/>
    </source>
</evidence>
<accession>A0A101HIF9</accession>